<dbReference type="AlphaFoldDB" id="A0A1F7S2X4"/>
<dbReference type="InterPro" id="IPR010985">
    <property type="entry name" value="Ribbon_hlx_hlx"/>
</dbReference>
<protein>
    <submittedName>
        <fullName evidence="1">CopG family transcriptional regulator</fullName>
    </submittedName>
</protein>
<sequence>MSKTVTLRLKDDIYTFFCHLAESENRSLSNFIETSVLRYLENNQYIDDYEMNEIKSNVELNKS</sequence>
<organism evidence="1 2">
    <name type="scientific">Candidatus Schekmanbacteria bacterium RBG_13_48_7</name>
    <dbReference type="NCBI Taxonomy" id="1817878"/>
    <lineage>
        <taxon>Bacteria</taxon>
        <taxon>Candidatus Schekmaniibacteriota</taxon>
    </lineage>
</organism>
<name>A0A1F7S2X4_9BACT</name>
<feature type="non-terminal residue" evidence="1">
    <location>
        <position position="63"/>
    </location>
</feature>
<dbReference type="Proteomes" id="UP000179266">
    <property type="component" value="Unassembled WGS sequence"/>
</dbReference>
<gene>
    <name evidence="1" type="ORF">A2161_12845</name>
</gene>
<reference evidence="1 2" key="1">
    <citation type="journal article" date="2016" name="Nat. Commun.">
        <title>Thousands of microbial genomes shed light on interconnected biogeochemical processes in an aquifer system.</title>
        <authorList>
            <person name="Anantharaman K."/>
            <person name="Brown C.T."/>
            <person name="Hug L.A."/>
            <person name="Sharon I."/>
            <person name="Castelle C.J."/>
            <person name="Probst A.J."/>
            <person name="Thomas B.C."/>
            <person name="Singh A."/>
            <person name="Wilkins M.J."/>
            <person name="Karaoz U."/>
            <person name="Brodie E.L."/>
            <person name="Williams K.H."/>
            <person name="Hubbard S.S."/>
            <person name="Banfield J.F."/>
        </authorList>
    </citation>
    <scope>NUCLEOTIDE SEQUENCE [LARGE SCALE GENOMIC DNA]</scope>
</reference>
<proteinExistence type="predicted"/>
<dbReference type="SUPFAM" id="SSF47598">
    <property type="entry name" value="Ribbon-helix-helix"/>
    <property type="match status" value="1"/>
</dbReference>
<evidence type="ECO:0000313" key="1">
    <source>
        <dbReference type="EMBL" id="OGL48152.1"/>
    </source>
</evidence>
<dbReference type="EMBL" id="MGDD01000044">
    <property type="protein sequence ID" value="OGL48152.1"/>
    <property type="molecule type" value="Genomic_DNA"/>
</dbReference>
<dbReference type="GO" id="GO:0006355">
    <property type="term" value="P:regulation of DNA-templated transcription"/>
    <property type="evidence" value="ECO:0007669"/>
    <property type="project" value="InterPro"/>
</dbReference>
<accession>A0A1F7S2X4</accession>
<comment type="caution">
    <text evidence="1">The sequence shown here is derived from an EMBL/GenBank/DDBJ whole genome shotgun (WGS) entry which is preliminary data.</text>
</comment>
<evidence type="ECO:0000313" key="2">
    <source>
        <dbReference type="Proteomes" id="UP000179266"/>
    </source>
</evidence>